<comment type="caution">
    <text evidence="1">The sequence shown here is derived from an EMBL/GenBank/DDBJ whole genome shotgun (WGS) entry which is preliminary data.</text>
</comment>
<evidence type="ECO:0000313" key="2">
    <source>
        <dbReference type="Proteomes" id="UP001157418"/>
    </source>
</evidence>
<evidence type="ECO:0000313" key="1">
    <source>
        <dbReference type="EMBL" id="CAH1427137.1"/>
    </source>
</evidence>
<name>A0AAU9MKM8_9ASTR</name>
<reference evidence="1 2" key="1">
    <citation type="submission" date="2022-01" db="EMBL/GenBank/DDBJ databases">
        <authorList>
            <person name="Xiong W."/>
            <person name="Schranz E."/>
        </authorList>
    </citation>
    <scope>NUCLEOTIDE SEQUENCE [LARGE SCALE GENOMIC DNA]</scope>
</reference>
<dbReference type="EMBL" id="CAKMRJ010002223">
    <property type="protein sequence ID" value="CAH1427137.1"/>
    <property type="molecule type" value="Genomic_DNA"/>
</dbReference>
<organism evidence="1 2">
    <name type="scientific">Lactuca virosa</name>
    <dbReference type="NCBI Taxonomy" id="75947"/>
    <lineage>
        <taxon>Eukaryota</taxon>
        <taxon>Viridiplantae</taxon>
        <taxon>Streptophyta</taxon>
        <taxon>Embryophyta</taxon>
        <taxon>Tracheophyta</taxon>
        <taxon>Spermatophyta</taxon>
        <taxon>Magnoliopsida</taxon>
        <taxon>eudicotyledons</taxon>
        <taxon>Gunneridae</taxon>
        <taxon>Pentapetalae</taxon>
        <taxon>asterids</taxon>
        <taxon>campanulids</taxon>
        <taxon>Asterales</taxon>
        <taxon>Asteraceae</taxon>
        <taxon>Cichorioideae</taxon>
        <taxon>Cichorieae</taxon>
        <taxon>Lactucinae</taxon>
        <taxon>Lactuca</taxon>
    </lineage>
</organism>
<dbReference type="Proteomes" id="UP001157418">
    <property type="component" value="Unassembled WGS sequence"/>
</dbReference>
<sequence>MCPCSATVQWCNIFDSTTVLWCIDDSTTAAQQGLAVDRQGWCLIRAGSMATRVFLTKKKWEKRRIHYTGLQSAVNGGEIEATTDDGVDLGFRHGGYDENNIVWLSDTLSKWRNR</sequence>
<protein>
    <submittedName>
        <fullName evidence="1">Uncharacterized protein</fullName>
    </submittedName>
</protein>
<dbReference type="AlphaFoldDB" id="A0AAU9MKM8"/>
<keyword evidence="2" id="KW-1185">Reference proteome</keyword>
<gene>
    <name evidence="1" type="ORF">LVIROSA_LOCUS14167</name>
</gene>
<accession>A0AAU9MKM8</accession>
<proteinExistence type="predicted"/>